<protein>
    <submittedName>
        <fullName evidence="1">Uncharacterized protein</fullName>
    </submittedName>
</protein>
<sequence length="653" mass="74476">MSNEELREQYIRNFLPREFRELQQATVDFRLFYQRELHYILNSPVSESWRTLLDVGCGPTPANIFPATRKIRSIVLSDLVPRNREELEKWVEKAPDAMDWSFMSEPLAILEGYKDAKKGAMDIEERTRRAVKKVIPCDVLNPNVLPKGHEEAFDIVLSSLCLQCACQDETTYQEVNRNVSSLIRKGGHLILCGTAGQREYTFGNVTFPDLCLSKAMVEDALSRSGLEIIRWSSLDSPISSESQNRRDFAAFPSARILLLMLCIAKLLMCSGDIEANPGPGPEEGDSSKLDLILQKLNTVNDTVMAELPTFKSVRSTMYREKKKQQPSLPRNMAEINLGRLYTETLDKRDFLLFDISISAGRILCFCTQELLFHFAEVVEVFIDGTFFSCPSLFHQLLTISAVKEGVSFNMAYFLLPGKSREVYVAAFTNFKAAFDALRAPLLLNAVRTDIELALIQAFLFVFPGIRHRGCHFHFSQAIWRKVQDLGLSKANQEDSSVTLFVRQTISLAFVPPTFVRVAWRSLKATAPQAPGVPQLILYFEDTWLLGNYEIHQWNHHQNNGARTNNFKEAWHRKINNVIGKAHPNVYTFVKHIKQDEATSRVTLLQVSNGGQARKRQKKWEMKDEVIKKLEERLSNGELSIHEFLKLVPRYCGI</sequence>
<proteinExistence type="predicted"/>
<gene>
    <name evidence="1" type="ORF">HPB47_012935</name>
</gene>
<name>A0AC60NS80_IXOPE</name>
<dbReference type="Proteomes" id="UP000805193">
    <property type="component" value="Unassembled WGS sequence"/>
</dbReference>
<dbReference type="EMBL" id="JABSTQ010011574">
    <property type="protein sequence ID" value="KAG0409929.1"/>
    <property type="molecule type" value="Genomic_DNA"/>
</dbReference>
<comment type="caution">
    <text evidence="1">The sequence shown here is derived from an EMBL/GenBank/DDBJ whole genome shotgun (WGS) entry which is preliminary data.</text>
</comment>
<evidence type="ECO:0000313" key="2">
    <source>
        <dbReference type="Proteomes" id="UP000805193"/>
    </source>
</evidence>
<reference evidence="1 2" key="1">
    <citation type="journal article" date="2020" name="Cell">
        <title>Large-Scale Comparative Analyses of Tick Genomes Elucidate Their Genetic Diversity and Vector Capacities.</title>
        <authorList>
            <consortium name="Tick Genome and Microbiome Consortium (TIGMIC)"/>
            <person name="Jia N."/>
            <person name="Wang J."/>
            <person name="Shi W."/>
            <person name="Du L."/>
            <person name="Sun Y."/>
            <person name="Zhan W."/>
            <person name="Jiang J.F."/>
            <person name="Wang Q."/>
            <person name="Zhang B."/>
            <person name="Ji P."/>
            <person name="Bell-Sakyi L."/>
            <person name="Cui X.M."/>
            <person name="Yuan T.T."/>
            <person name="Jiang B.G."/>
            <person name="Yang W.F."/>
            <person name="Lam T.T."/>
            <person name="Chang Q.C."/>
            <person name="Ding S.J."/>
            <person name="Wang X.J."/>
            <person name="Zhu J.G."/>
            <person name="Ruan X.D."/>
            <person name="Zhao L."/>
            <person name="Wei J.T."/>
            <person name="Ye R.Z."/>
            <person name="Que T.C."/>
            <person name="Du C.H."/>
            <person name="Zhou Y.H."/>
            <person name="Cheng J.X."/>
            <person name="Dai P.F."/>
            <person name="Guo W.B."/>
            <person name="Han X.H."/>
            <person name="Huang E.J."/>
            <person name="Li L.F."/>
            <person name="Wei W."/>
            <person name="Gao Y.C."/>
            <person name="Liu J.Z."/>
            <person name="Shao H.Z."/>
            <person name="Wang X."/>
            <person name="Wang C.C."/>
            <person name="Yang T.C."/>
            <person name="Huo Q.B."/>
            <person name="Li W."/>
            <person name="Chen H.Y."/>
            <person name="Chen S.E."/>
            <person name="Zhou L.G."/>
            <person name="Ni X.B."/>
            <person name="Tian J.H."/>
            <person name="Sheng Y."/>
            <person name="Liu T."/>
            <person name="Pan Y.S."/>
            <person name="Xia L.Y."/>
            <person name="Li J."/>
            <person name="Zhao F."/>
            <person name="Cao W.C."/>
        </authorList>
    </citation>
    <scope>NUCLEOTIDE SEQUENCE [LARGE SCALE GENOMIC DNA]</scope>
    <source>
        <strain evidence="1">Iper-2018</strain>
    </source>
</reference>
<evidence type="ECO:0000313" key="1">
    <source>
        <dbReference type="EMBL" id="KAG0409929.1"/>
    </source>
</evidence>
<organism evidence="1 2">
    <name type="scientific">Ixodes persulcatus</name>
    <name type="common">Taiga tick</name>
    <dbReference type="NCBI Taxonomy" id="34615"/>
    <lineage>
        <taxon>Eukaryota</taxon>
        <taxon>Metazoa</taxon>
        <taxon>Ecdysozoa</taxon>
        <taxon>Arthropoda</taxon>
        <taxon>Chelicerata</taxon>
        <taxon>Arachnida</taxon>
        <taxon>Acari</taxon>
        <taxon>Parasitiformes</taxon>
        <taxon>Ixodida</taxon>
        <taxon>Ixodoidea</taxon>
        <taxon>Ixodidae</taxon>
        <taxon>Ixodinae</taxon>
        <taxon>Ixodes</taxon>
    </lineage>
</organism>
<accession>A0AC60NS80</accession>
<keyword evidence="2" id="KW-1185">Reference proteome</keyword>